<reference evidence="1 2" key="1">
    <citation type="submission" date="2024-11" db="EMBL/GenBank/DDBJ databases">
        <title>A near-complete genome assembly of Cinchona calisaya.</title>
        <authorList>
            <person name="Lian D.C."/>
            <person name="Zhao X.W."/>
            <person name="Wei L."/>
        </authorList>
    </citation>
    <scope>NUCLEOTIDE SEQUENCE [LARGE SCALE GENOMIC DNA]</scope>
    <source>
        <tissue evidence="1">Nenye</tissue>
    </source>
</reference>
<name>A0ABD3AG27_9GENT</name>
<dbReference type="AlphaFoldDB" id="A0ABD3AG27"/>
<protein>
    <submittedName>
        <fullName evidence="1">Uncharacterized protein</fullName>
    </submittedName>
</protein>
<gene>
    <name evidence="1" type="ORF">ACH5RR_008832</name>
</gene>
<dbReference type="EMBL" id="JBJUIK010000004">
    <property type="protein sequence ID" value="KAL3529510.1"/>
    <property type="molecule type" value="Genomic_DNA"/>
</dbReference>
<dbReference type="Proteomes" id="UP001630127">
    <property type="component" value="Unassembled WGS sequence"/>
</dbReference>
<keyword evidence="2" id="KW-1185">Reference proteome</keyword>
<sequence length="111" mass="12023">MIKVGIMGATPGNMEAVSYERLPSVGHYNGPQTLSQAINAKGINMIKTGIMGAASGNMEAVSHEMLPSVRDRTSHPTFAPGFVNKDSVFTIFLIFPTLLNISFPILQETLW</sequence>
<proteinExistence type="predicted"/>
<organism evidence="1 2">
    <name type="scientific">Cinchona calisaya</name>
    <dbReference type="NCBI Taxonomy" id="153742"/>
    <lineage>
        <taxon>Eukaryota</taxon>
        <taxon>Viridiplantae</taxon>
        <taxon>Streptophyta</taxon>
        <taxon>Embryophyta</taxon>
        <taxon>Tracheophyta</taxon>
        <taxon>Spermatophyta</taxon>
        <taxon>Magnoliopsida</taxon>
        <taxon>eudicotyledons</taxon>
        <taxon>Gunneridae</taxon>
        <taxon>Pentapetalae</taxon>
        <taxon>asterids</taxon>
        <taxon>lamiids</taxon>
        <taxon>Gentianales</taxon>
        <taxon>Rubiaceae</taxon>
        <taxon>Cinchonoideae</taxon>
        <taxon>Cinchoneae</taxon>
        <taxon>Cinchona</taxon>
    </lineage>
</organism>
<accession>A0ABD3AG27</accession>
<comment type="caution">
    <text evidence="1">The sequence shown here is derived from an EMBL/GenBank/DDBJ whole genome shotgun (WGS) entry which is preliminary data.</text>
</comment>
<evidence type="ECO:0000313" key="1">
    <source>
        <dbReference type="EMBL" id="KAL3529510.1"/>
    </source>
</evidence>
<evidence type="ECO:0000313" key="2">
    <source>
        <dbReference type="Proteomes" id="UP001630127"/>
    </source>
</evidence>